<protein>
    <recommendedName>
        <fullName evidence="9">5'-nucleotidase SurE</fullName>
        <ecNumber evidence="9">3.1.3.5</ecNumber>
    </recommendedName>
    <alternativeName>
        <fullName evidence="9">Nucleoside 5'-monophosphate phosphohydrolase</fullName>
    </alternativeName>
</protein>
<dbReference type="InterPro" id="IPR030048">
    <property type="entry name" value="SurE"/>
</dbReference>
<evidence type="ECO:0000256" key="8">
    <source>
        <dbReference type="ARBA" id="ARBA00022801"/>
    </source>
</evidence>
<evidence type="ECO:0000256" key="5">
    <source>
        <dbReference type="ARBA" id="ARBA00022490"/>
    </source>
</evidence>
<dbReference type="GO" id="GO:0004309">
    <property type="term" value="F:exopolyphosphatase activity"/>
    <property type="evidence" value="ECO:0007669"/>
    <property type="project" value="TreeGrafter"/>
</dbReference>
<gene>
    <name evidence="9" type="primary">surE</name>
    <name evidence="11" type="ORF">C7959_14415</name>
</gene>
<dbReference type="FunFam" id="3.40.1210.10:FF:000001">
    <property type="entry name" value="5'/3'-nucleotidase SurE"/>
    <property type="match status" value="1"/>
</dbReference>
<comment type="cofactor">
    <cofactor evidence="9">
        <name>a divalent metal cation</name>
        <dbReference type="ChEBI" id="CHEBI:60240"/>
    </cofactor>
    <text evidence="9">Binds 1 divalent metal cation per subunit.</text>
</comment>
<comment type="similarity">
    <text evidence="4 9">Belongs to the SurE nucleotidase family.</text>
</comment>
<evidence type="ECO:0000256" key="4">
    <source>
        <dbReference type="ARBA" id="ARBA00011062"/>
    </source>
</evidence>
<sequence length="248" mass="27352">MKILLTNDDGIFAPGIQSLCQELEKEHEVTMVAPDRERSATGHAITLHHPLRAKEMTFANIKSKAIAIDGTPADCVKIAIESLLDEKPDLVVSGINAGPNMGYDVLYSGTVSAAVEGLLLGIPSIAVSLVTDNNWDFDYAAEFINRLLVEHKNQNLDAEILLNVNIPVNAQGESRVTKLGNRSYRNTFEQRVDPRGERYYWLAGKAVEEGNDKDTDVMAVKEGLVSITPLKLSLTAFSEMEKLKKWDL</sequence>
<dbReference type="InterPro" id="IPR002828">
    <property type="entry name" value="SurE-like_Pase/nucleotidase"/>
</dbReference>
<evidence type="ECO:0000313" key="12">
    <source>
        <dbReference type="Proteomes" id="UP000295832"/>
    </source>
</evidence>
<evidence type="ECO:0000256" key="3">
    <source>
        <dbReference type="ARBA" id="ARBA00004496"/>
    </source>
</evidence>
<dbReference type="Pfam" id="PF01975">
    <property type="entry name" value="SurE"/>
    <property type="match status" value="1"/>
</dbReference>
<name>A0A4R8GID1_9FIRM</name>
<evidence type="ECO:0000259" key="10">
    <source>
        <dbReference type="Pfam" id="PF01975"/>
    </source>
</evidence>
<keyword evidence="6 9" id="KW-0479">Metal-binding</keyword>
<feature type="domain" description="Survival protein SurE-like phosphatase/nucleotidase" evidence="10">
    <location>
        <begin position="3"/>
        <end position="185"/>
    </location>
</feature>
<evidence type="ECO:0000256" key="1">
    <source>
        <dbReference type="ARBA" id="ARBA00000815"/>
    </source>
</evidence>
<reference evidence="11 12" key="1">
    <citation type="submission" date="2019-03" db="EMBL/GenBank/DDBJ databases">
        <title>Subsurface microbial communities from deep shales in Ohio and West Virginia, USA.</title>
        <authorList>
            <person name="Wrighton K."/>
        </authorList>
    </citation>
    <scope>NUCLEOTIDE SEQUENCE [LARGE SCALE GENOMIC DNA]</scope>
    <source>
        <strain evidence="11 12">MSL 6dP</strain>
    </source>
</reference>
<organism evidence="11 12">
    <name type="scientific">Orenia marismortui</name>
    <dbReference type="NCBI Taxonomy" id="46469"/>
    <lineage>
        <taxon>Bacteria</taxon>
        <taxon>Bacillati</taxon>
        <taxon>Bacillota</taxon>
        <taxon>Clostridia</taxon>
        <taxon>Halanaerobiales</taxon>
        <taxon>Halobacteroidaceae</taxon>
        <taxon>Orenia</taxon>
    </lineage>
</organism>
<comment type="caution">
    <text evidence="11">The sequence shown here is derived from an EMBL/GenBank/DDBJ whole genome shotgun (WGS) entry which is preliminary data.</text>
</comment>
<dbReference type="PANTHER" id="PTHR30457">
    <property type="entry name" value="5'-NUCLEOTIDASE SURE"/>
    <property type="match status" value="1"/>
</dbReference>
<dbReference type="PANTHER" id="PTHR30457:SF12">
    <property type="entry name" value="5'_3'-NUCLEOTIDASE SURE"/>
    <property type="match status" value="1"/>
</dbReference>
<comment type="cofactor">
    <cofactor evidence="2">
        <name>Mg(2+)</name>
        <dbReference type="ChEBI" id="CHEBI:18420"/>
    </cofactor>
</comment>
<dbReference type="NCBIfam" id="NF001492">
    <property type="entry name" value="PRK00346.2-2"/>
    <property type="match status" value="1"/>
</dbReference>
<dbReference type="EC" id="3.1.3.5" evidence="9"/>
<dbReference type="GO" id="GO:0046872">
    <property type="term" value="F:metal ion binding"/>
    <property type="evidence" value="ECO:0007669"/>
    <property type="project" value="UniProtKB-UniRule"/>
</dbReference>
<comment type="subcellular location">
    <subcellularLocation>
        <location evidence="3 9">Cytoplasm</location>
    </subcellularLocation>
</comment>
<keyword evidence="12" id="KW-1185">Reference proteome</keyword>
<feature type="binding site" evidence="9">
    <location>
        <position position="96"/>
    </location>
    <ligand>
        <name>a divalent metal cation</name>
        <dbReference type="ChEBI" id="CHEBI:60240"/>
    </ligand>
</feature>
<dbReference type="Proteomes" id="UP000295832">
    <property type="component" value="Unassembled WGS sequence"/>
</dbReference>
<keyword evidence="5 9" id="KW-0963">Cytoplasm</keyword>
<keyword evidence="7 9" id="KW-0547">Nucleotide-binding</keyword>
<dbReference type="AlphaFoldDB" id="A0A4R8GID1"/>
<evidence type="ECO:0000256" key="2">
    <source>
        <dbReference type="ARBA" id="ARBA00001946"/>
    </source>
</evidence>
<comment type="catalytic activity">
    <reaction evidence="1 9">
        <text>a ribonucleoside 5'-phosphate + H2O = a ribonucleoside + phosphate</text>
        <dbReference type="Rhea" id="RHEA:12484"/>
        <dbReference type="ChEBI" id="CHEBI:15377"/>
        <dbReference type="ChEBI" id="CHEBI:18254"/>
        <dbReference type="ChEBI" id="CHEBI:43474"/>
        <dbReference type="ChEBI" id="CHEBI:58043"/>
        <dbReference type="EC" id="3.1.3.5"/>
    </reaction>
</comment>
<dbReference type="GO" id="GO:0000166">
    <property type="term" value="F:nucleotide binding"/>
    <property type="evidence" value="ECO:0007669"/>
    <property type="project" value="UniProtKB-KW"/>
</dbReference>
<dbReference type="NCBIfam" id="TIGR00087">
    <property type="entry name" value="surE"/>
    <property type="match status" value="1"/>
</dbReference>
<evidence type="ECO:0000313" key="11">
    <source>
        <dbReference type="EMBL" id="TDX45430.1"/>
    </source>
</evidence>
<dbReference type="HAMAP" id="MF_00060">
    <property type="entry name" value="SurE"/>
    <property type="match status" value="1"/>
</dbReference>
<dbReference type="GO" id="GO:0008254">
    <property type="term" value="F:3'-nucleotidase activity"/>
    <property type="evidence" value="ECO:0007669"/>
    <property type="project" value="TreeGrafter"/>
</dbReference>
<comment type="function">
    <text evidence="9">Nucleotidase that shows phosphatase activity on nucleoside 5'-monophosphates.</text>
</comment>
<dbReference type="NCBIfam" id="NF001490">
    <property type="entry name" value="PRK00346.1-4"/>
    <property type="match status" value="1"/>
</dbReference>
<dbReference type="InterPro" id="IPR036523">
    <property type="entry name" value="SurE-like_sf"/>
</dbReference>
<dbReference type="GO" id="GO:0008253">
    <property type="term" value="F:5'-nucleotidase activity"/>
    <property type="evidence" value="ECO:0007669"/>
    <property type="project" value="UniProtKB-UniRule"/>
</dbReference>
<dbReference type="EMBL" id="SOEG01000044">
    <property type="protein sequence ID" value="TDX45430.1"/>
    <property type="molecule type" value="Genomic_DNA"/>
</dbReference>
<proteinExistence type="inferred from homology"/>
<feature type="binding site" evidence="9">
    <location>
        <position position="9"/>
    </location>
    <ligand>
        <name>a divalent metal cation</name>
        <dbReference type="ChEBI" id="CHEBI:60240"/>
    </ligand>
</feature>
<evidence type="ECO:0000256" key="9">
    <source>
        <dbReference type="HAMAP-Rule" id="MF_00060"/>
    </source>
</evidence>
<dbReference type="GO" id="GO:0005737">
    <property type="term" value="C:cytoplasm"/>
    <property type="evidence" value="ECO:0007669"/>
    <property type="project" value="UniProtKB-SubCell"/>
</dbReference>
<evidence type="ECO:0000256" key="7">
    <source>
        <dbReference type="ARBA" id="ARBA00022741"/>
    </source>
</evidence>
<keyword evidence="8 9" id="KW-0378">Hydrolase</keyword>
<dbReference type="RefSeq" id="WP_134118875.1">
    <property type="nucleotide sequence ID" value="NZ_SOEG01000044.1"/>
</dbReference>
<feature type="binding site" evidence="9">
    <location>
        <position position="39"/>
    </location>
    <ligand>
        <name>a divalent metal cation</name>
        <dbReference type="ChEBI" id="CHEBI:60240"/>
    </ligand>
</feature>
<dbReference type="Gene3D" id="3.40.1210.10">
    <property type="entry name" value="Survival protein SurE-like phosphatase/nucleotidase"/>
    <property type="match status" value="1"/>
</dbReference>
<evidence type="ECO:0000256" key="6">
    <source>
        <dbReference type="ARBA" id="ARBA00022723"/>
    </source>
</evidence>
<dbReference type="STRING" id="926561.GCA_000379025_03070"/>
<dbReference type="SUPFAM" id="SSF64167">
    <property type="entry name" value="SurE-like"/>
    <property type="match status" value="1"/>
</dbReference>
<feature type="binding site" evidence="9">
    <location>
        <position position="8"/>
    </location>
    <ligand>
        <name>a divalent metal cation</name>
        <dbReference type="ChEBI" id="CHEBI:60240"/>
    </ligand>
</feature>
<accession>A0A4R8GID1</accession>